<feature type="transmembrane region" description="Helical" evidence="6">
    <location>
        <begin position="176"/>
        <end position="198"/>
    </location>
</feature>
<dbReference type="GeneID" id="110694248"/>
<feature type="transmembrane region" description="Helical" evidence="6">
    <location>
        <begin position="85"/>
        <end position="108"/>
    </location>
</feature>
<dbReference type="CDD" id="cd13132">
    <property type="entry name" value="MATE_eukaryotic"/>
    <property type="match status" value="1"/>
</dbReference>
<dbReference type="InterPro" id="IPR002528">
    <property type="entry name" value="MATE_fam"/>
</dbReference>
<accession>A0A803MR46</accession>
<evidence type="ECO:0000313" key="8">
    <source>
        <dbReference type="Proteomes" id="UP000596660"/>
    </source>
</evidence>
<feature type="transmembrane region" description="Helical" evidence="6">
    <location>
        <begin position="114"/>
        <end position="135"/>
    </location>
</feature>
<reference evidence="7" key="2">
    <citation type="submission" date="2021-03" db="UniProtKB">
        <authorList>
            <consortium name="EnsemblPlants"/>
        </authorList>
    </citation>
    <scope>IDENTIFICATION</scope>
</reference>
<feature type="transmembrane region" description="Helical" evidence="6">
    <location>
        <begin position="376"/>
        <end position="399"/>
    </location>
</feature>
<dbReference type="OrthoDB" id="2126698at2759"/>
<dbReference type="KEGG" id="cqi:110694248"/>
<feature type="transmembrane region" description="Helical" evidence="6">
    <location>
        <begin position="344"/>
        <end position="364"/>
    </location>
</feature>
<dbReference type="PANTHER" id="PTHR11206">
    <property type="entry name" value="MULTIDRUG RESISTANCE PROTEIN"/>
    <property type="match status" value="1"/>
</dbReference>
<evidence type="ECO:0000313" key="7">
    <source>
        <dbReference type="EnsemblPlants" id="AUR62033747-RA:cds"/>
    </source>
</evidence>
<dbReference type="AlphaFoldDB" id="A0A803MR46"/>
<feature type="transmembrane region" description="Helical" evidence="6">
    <location>
        <begin position="147"/>
        <end position="170"/>
    </location>
</feature>
<dbReference type="Pfam" id="PF01554">
    <property type="entry name" value="MatE"/>
    <property type="match status" value="2"/>
</dbReference>
<keyword evidence="8" id="KW-1185">Reference proteome</keyword>
<evidence type="ECO:0000256" key="2">
    <source>
        <dbReference type="ARBA" id="ARBA00010199"/>
    </source>
</evidence>
<dbReference type="Gramene" id="AUR62033747-RA">
    <property type="protein sequence ID" value="AUR62033747-RA:cds"/>
    <property type="gene ID" value="AUR62033747"/>
</dbReference>
<comment type="similarity">
    <text evidence="2 6">Belongs to the multi antimicrobial extrusion (MATE) (TC 2.A.66.1) family.</text>
</comment>
<reference evidence="7" key="1">
    <citation type="journal article" date="2017" name="Nature">
        <title>The genome of Chenopodium quinoa.</title>
        <authorList>
            <person name="Jarvis D.E."/>
            <person name="Ho Y.S."/>
            <person name="Lightfoot D.J."/>
            <person name="Schmoeckel S.M."/>
            <person name="Li B."/>
            <person name="Borm T.J.A."/>
            <person name="Ohyanagi H."/>
            <person name="Mineta K."/>
            <person name="Michell C.T."/>
            <person name="Saber N."/>
            <person name="Kharbatia N.M."/>
            <person name="Rupper R.R."/>
            <person name="Sharp A.R."/>
            <person name="Dally N."/>
            <person name="Boughton B.A."/>
            <person name="Woo Y.H."/>
            <person name="Gao G."/>
            <person name="Schijlen E.G.W.M."/>
            <person name="Guo X."/>
            <person name="Momin A.A."/>
            <person name="Negrao S."/>
            <person name="Al-Babili S."/>
            <person name="Gehring C."/>
            <person name="Roessner U."/>
            <person name="Jung C."/>
            <person name="Murphy K."/>
            <person name="Arold S.T."/>
            <person name="Gojobori T."/>
            <person name="van der Linden C.G."/>
            <person name="van Loo E.N."/>
            <person name="Jellen E.N."/>
            <person name="Maughan P.J."/>
            <person name="Tester M."/>
        </authorList>
    </citation>
    <scope>NUCLEOTIDE SEQUENCE [LARGE SCALE GENOMIC DNA]</scope>
    <source>
        <strain evidence="7">cv. PI 614886</strain>
    </source>
</reference>
<dbReference type="EnsemblPlants" id="AUR62033747-RA">
    <property type="protein sequence ID" value="AUR62033747-RA:cds"/>
    <property type="gene ID" value="AUR62033747"/>
</dbReference>
<comment type="subcellular location">
    <subcellularLocation>
        <location evidence="1">Membrane</location>
        <topology evidence="1">Multi-pass membrane protein</topology>
    </subcellularLocation>
</comment>
<feature type="transmembrane region" description="Helical" evidence="6">
    <location>
        <begin position="405"/>
        <end position="425"/>
    </location>
</feature>
<dbReference type="SMR" id="A0A803MR46"/>
<dbReference type="RefSeq" id="XP_021727120.1">
    <property type="nucleotide sequence ID" value="XM_021871428.1"/>
</dbReference>
<dbReference type="NCBIfam" id="TIGR00797">
    <property type="entry name" value="matE"/>
    <property type="match status" value="1"/>
</dbReference>
<evidence type="ECO:0000256" key="5">
    <source>
        <dbReference type="ARBA" id="ARBA00023136"/>
    </source>
</evidence>
<dbReference type="GO" id="GO:0015297">
    <property type="term" value="F:antiporter activity"/>
    <property type="evidence" value="ECO:0007669"/>
    <property type="project" value="InterPro"/>
</dbReference>
<evidence type="ECO:0000256" key="6">
    <source>
        <dbReference type="RuleBase" id="RU004914"/>
    </source>
</evidence>
<name>A0A803MR46_CHEQI</name>
<keyword evidence="3 6" id="KW-0812">Transmembrane</keyword>
<evidence type="ECO:0000256" key="4">
    <source>
        <dbReference type="ARBA" id="ARBA00022989"/>
    </source>
</evidence>
<keyword evidence="4 6" id="KW-1133">Transmembrane helix</keyword>
<dbReference type="GO" id="GO:0042910">
    <property type="term" value="F:xenobiotic transmembrane transporter activity"/>
    <property type="evidence" value="ECO:0007669"/>
    <property type="project" value="InterPro"/>
</dbReference>
<dbReference type="GO" id="GO:1990961">
    <property type="term" value="P:xenobiotic detoxification by transmembrane export across the plasma membrane"/>
    <property type="evidence" value="ECO:0007669"/>
    <property type="project" value="InterPro"/>
</dbReference>
<keyword evidence="5 6" id="KW-0472">Membrane</keyword>
<feature type="transmembrane region" description="Helical" evidence="6">
    <location>
        <begin position="43"/>
        <end position="64"/>
    </location>
</feature>
<gene>
    <name evidence="7" type="primary">LOC110694248</name>
</gene>
<dbReference type="OMA" id="AAWFELF"/>
<feature type="transmembrane region" description="Helical" evidence="6">
    <location>
        <begin position="301"/>
        <end position="324"/>
    </location>
</feature>
<dbReference type="Proteomes" id="UP000596660">
    <property type="component" value="Unplaced"/>
</dbReference>
<evidence type="ECO:0000256" key="3">
    <source>
        <dbReference type="ARBA" id="ARBA00022692"/>
    </source>
</evidence>
<dbReference type="GO" id="GO:0016020">
    <property type="term" value="C:membrane"/>
    <property type="evidence" value="ECO:0007669"/>
    <property type="project" value="UniProtKB-SubCell"/>
</dbReference>
<proteinExistence type="inferred from homology"/>
<dbReference type="InterPro" id="IPR045069">
    <property type="entry name" value="MATE_euk"/>
</dbReference>
<organism evidence="7 8">
    <name type="scientific">Chenopodium quinoa</name>
    <name type="common">Quinoa</name>
    <dbReference type="NCBI Taxonomy" id="63459"/>
    <lineage>
        <taxon>Eukaryota</taxon>
        <taxon>Viridiplantae</taxon>
        <taxon>Streptophyta</taxon>
        <taxon>Embryophyta</taxon>
        <taxon>Tracheophyta</taxon>
        <taxon>Spermatophyta</taxon>
        <taxon>Magnoliopsida</taxon>
        <taxon>eudicotyledons</taxon>
        <taxon>Gunneridae</taxon>
        <taxon>Pentapetalae</taxon>
        <taxon>Caryophyllales</taxon>
        <taxon>Chenopodiaceae</taxon>
        <taxon>Chenopodioideae</taxon>
        <taxon>Atripliceae</taxon>
        <taxon>Chenopodium</taxon>
    </lineage>
</organism>
<evidence type="ECO:0000256" key="1">
    <source>
        <dbReference type="ARBA" id="ARBA00004141"/>
    </source>
</evidence>
<sequence>MVGRSIDISWSFDIFIAYKYIISLMMFGHLGELPLSAASMATSFAYVTGFSVLLGMASALETVCGQSYGAEKYNMVGIHTQRAMVLLMLISIPISVIWSYTETILVTLGQDHDIAAGAALYARFMIPSLFSYSLLQCLIRFFQTQNIVIPMMLTSGVTTLCRILICWLLVFKFALGIKGAALANTISYWINCLLLALYVKFSSSCSRTWTSSFSKASFLGIPALLRLAIPSAVMVCLEMWSFEMIVLLSGLLPNPALETSVLSISLNTTSLVWVVPEGFSGAVSTRVSNELGAGNPEAARLAVYIVLCMTVSESIVVGLILLLIRNVWGYAYSSEVEVVRYLASMMPLLAITNFVDGLTCVLSGTARGCGWQKIGAYINLGSFYLVGLPVAILLAFFMHIGGKGLWLWILCAITLQAISFLAITMKTNWEEEAKKATERVFESKVPKEMVF</sequence>
<feature type="transmembrane region" description="Helical" evidence="6">
    <location>
        <begin position="12"/>
        <end position="31"/>
    </location>
</feature>
<protein>
    <recommendedName>
        <fullName evidence="6">Protein DETOXIFICATION</fullName>
    </recommendedName>
    <alternativeName>
        <fullName evidence="6">Multidrug and toxic compound extrusion protein</fullName>
    </alternativeName>
</protein>